<gene>
    <name evidence="4" type="ORF">M0812_10969</name>
</gene>
<proteinExistence type="predicted"/>
<feature type="coiled-coil region" evidence="1">
    <location>
        <begin position="863"/>
        <end position="915"/>
    </location>
</feature>
<feature type="region of interest" description="Disordered" evidence="2">
    <location>
        <begin position="788"/>
        <end position="820"/>
    </location>
</feature>
<feature type="compositionally biased region" description="Polar residues" evidence="2">
    <location>
        <begin position="292"/>
        <end position="316"/>
    </location>
</feature>
<feature type="coiled-coil region" evidence="1">
    <location>
        <begin position="944"/>
        <end position="1053"/>
    </location>
</feature>
<keyword evidence="1" id="KW-0175">Coiled coil</keyword>
<feature type="compositionally biased region" description="Basic and acidic residues" evidence="2">
    <location>
        <begin position="318"/>
        <end position="330"/>
    </location>
</feature>
<feature type="compositionally biased region" description="Low complexity" evidence="2">
    <location>
        <begin position="458"/>
        <end position="468"/>
    </location>
</feature>
<dbReference type="Gene3D" id="1.10.506.10">
    <property type="entry name" value="GTPase Activation - p120gap, domain 1"/>
    <property type="match status" value="1"/>
</dbReference>
<feature type="compositionally biased region" description="Low complexity" evidence="2">
    <location>
        <begin position="527"/>
        <end position="536"/>
    </location>
</feature>
<feature type="compositionally biased region" description="Basic and acidic residues" evidence="2">
    <location>
        <begin position="445"/>
        <end position="457"/>
    </location>
</feature>
<organism evidence="4 5">
    <name type="scientific">Anaeramoeba flamelloides</name>
    <dbReference type="NCBI Taxonomy" id="1746091"/>
    <lineage>
        <taxon>Eukaryota</taxon>
        <taxon>Metamonada</taxon>
        <taxon>Anaeramoebidae</taxon>
        <taxon>Anaeramoeba</taxon>
    </lineage>
</organism>
<dbReference type="SMART" id="SM00323">
    <property type="entry name" value="RasGAP"/>
    <property type="match status" value="1"/>
</dbReference>
<feature type="region of interest" description="Disordered" evidence="2">
    <location>
        <begin position="649"/>
        <end position="676"/>
    </location>
</feature>
<reference evidence="4" key="1">
    <citation type="submission" date="2022-08" db="EMBL/GenBank/DDBJ databases">
        <title>Novel sulphate-reducing endosymbionts in the free-living metamonad Anaeramoeba.</title>
        <authorList>
            <person name="Jerlstrom-Hultqvist J."/>
            <person name="Cepicka I."/>
            <person name="Gallot-Lavallee L."/>
            <person name="Salas-Leiva D."/>
            <person name="Curtis B.A."/>
            <person name="Zahonova K."/>
            <person name="Pipaliya S."/>
            <person name="Dacks J."/>
            <person name="Roger A.J."/>
        </authorList>
    </citation>
    <scope>NUCLEOTIDE SEQUENCE</scope>
    <source>
        <strain evidence="4">Busselton2</strain>
    </source>
</reference>
<evidence type="ECO:0000256" key="2">
    <source>
        <dbReference type="SAM" id="MobiDB-lite"/>
    </source>
</evidence>
<feature type="compositionally biased region" description="Basic and acidic residues" evidence="2">
    <location>
        <begin position="789"/>
        <end position="810"/>
    </location>
</feature>
<dbReference type="EMBL" id="JANTQA010000023">
    <property type="protein sequence ID" value="KAJ3445105.1"/>
    <property type="molecule type" value="Genomic_DNA"/>
</dbReference>
<evidence type="ECO:0000313" key="4">
    <source>
        <dbReference type="EMBL" id="KAJ3445105.1"/>
    </source>
</evidence>
<feature type="compositionally biased region" description="Low complexity" evidence="2">
    <location>
        <begin position="331"/>
        <end position="341"/>
    </location>
</feature>
<evidence type="ECO:0000256" key="1">
    <source>
        <dbReference type="SAM" id="Coils"/>
    </source>
</evidence>
<evidence type="ECO:0000313" key="5">
    <source>
        <dbReference type="Proteomes" id="UP001146793"/>
    </source>
</evidence>
<comment type="caution">
    <text evidence="4">The sequence shown here is derived from an EMBL/GenBank/DDBJ whole genome shotgun (WGS) entry which is preliminary data.</text>
</comment>
<name>A0AAV7ZYT0_9EUKA</name>
<dbReference type="SUPFAM" id="SSF48350">
    <property type="entry name" value="GTPase activation domain, GAP"/>
    <property type="match status" value="1"/>
</dbReference>
<feature type="compositionally biased region" description="Basic and acidic residues" evidence="2">
    <location>
        <begin position="233"/>
        <end position="245"/>
    </location>
</feature>
<feature type="region of interest" description="Disordered" evidence="2">
    <location>
        <begin position="1247"/>
        <end position="1269"/>
    </location>
</feature>
<feature type="compositionally biased region" description="Basic and acidic residues" evidence="2">
    <location>
        <begin position="654"/>
        <end position="664"/>
    </location>
</feature>
<feature type="compositionally biased region" description="Polar residues" evidence="2">
    <location>
        <begin position="562"/>
        <end position="574"/>
    </location>
</feature>
<feature type="compositionally biased region" description="Polar residues" evidence="2">
    <location>
        <begin position="214"/>
        <end position="232"/>
    </location>
</feature>
<feature type="domain" description="Ras-GAP" evidence="3">
    <location>
        <begin position="1408"/>
        <end position="1600"/>
    </location>
</feature>
<accession>A0AAV7ZYT0</accession>
<feature type="region of interest" description="Disordered" evidence="2">
    <location>
        <begin position="511"/>
        <end position="536"/>
    </location>
</feature>
<dbReference type="Proteomes" id="UP001146793">
    <property type="component" value="Unassembled WGS sequence"/>
</dbReference>
<feature type="region of interest" description="Disordered" evidence="2">
    <location>
        <begin position="292"/>
        <end position="342"/>
    </location>
</feature>
<feature type="compositionally biased region" description="Acidic residues" evidence="2">
    <location>
        <begin position="1256"/>
        <end position="1269"/>
    </location>
</feature>
<evidence type="ECO:0000259" key="3">
    <source>
        <dbReference type="PROSITE" id="PS50018"/>
    </source>
</evidence>
<feature type="compositionally biased region" description="Low complexity" evidence="2">
    <location>
        <begin position="665"/>
        <end position="675"/>
    </location>
</feature>
<protein>
    <submittedName>
        <fullName evidence="4">Ras gtpase-activating protein</fullName>
    </submittedName>
</protein>
<sequence length="1727" mass="202536">MSEVDDFLKKISSNTKKQTTNTNLDDILSKFRTFSVNSDIEINKEILNGSQQSEILDQQTTNFSPQTNVTTTYIDEILNKTKTNSVLGNSNNYLSNDLSDFQKKEEEKNEEKEKNNLVGLQGKKKTNFSIDSLLGLSTNNAIEEEEEEEHNLMISNQLENQQQSTKNESQIYKRSIDDILHHINYKKKPTSTNSNIQKQSSNQIDELLNRVKNSKSSENQNYQEENQTTSYKSDIEKILEKKENKSNFNNNNEDENNLNRNQGNSLHQDNSFTSIDDILSRTKSLNVQSSQYSNNLKKNIQNQDQIQTNENNNYYGNHTKDNENENKLKENQNNNYNENNNFTSIDDILSRTKSTNVQSSQYSNNLNKSIQNSDQIQTNENENKLKENQNNNYNENNSFTSIDAILSRTKSLNIQSSQYSNNLKTNIQNIDQIQTNENDYIQKNNSKDNENENKLKENQNNNYNENNNFTSIDDILSRTKSLNAQSSQYSNNLNKSIQNSSQIQTNENNFIQNNNEDNENENKLKENQNNNYNDNNSFTSIDAILSRSKSTTIQSSQYSNNLNKSIQNSDQIQTNENNNYYDINKDNENENKLKENQNNNYNDNNSFTSIDAILSRSKSTTIQSSQYSNNLNKSIQNSDQIQTNENNFIQNNSKDNENENKLKENQNNNYNENNNFTSIDDILSRTKSQNVQSSQYSNNLDESIENANNLLASNIPEQINNQKPINTQNGFGSDIDQFIKQISDNSSNNSLIDNLINQNNRFESQNESNIKQNSQTINERDELESYQYQDKEQEQEYEQLKSQEKEEENNKMNPKTYSNNNSIYSNDIEYLLSRAKSSKKINENNFSTKENETQETINNILNIQQEQEQVQDQETKISNDYKNKYTKKIDSLLKKNKKKKQLRKINTENQDYRNSSFDEIDRLVSLAKLTNLTKSNENLENDFIENTENNEVEIEKTNSNLKKTNKVSSFENENNMDIESKSTEEINENIKLNGQETEREREREKEKEIKQLMNIYKNKQNEYLQLKNKLDELDKEDEEFENNKKNNKSIEINIENNNTKKSKALSILINLNDQLCKSHDQYQTNISYLIDHFDLKLKNNSMEVVNKLQEIFENNKNNKTRKLKQPFKSRKLLSKILNNYLRSLNLPYFREKILDKINEMINKDINIFEENTILIIKNKLIRLLKNTVLVDKEEGNIFNTLETIFNLFYFSTLFRKNLTRYLVNYLKMNNIINQFPKIHNKLKNLNKKQQKGENVPLEDDDDDKDGEDENDNNKYFINNLIENIFLEFDEYLYGYPEETRISDFLTQLFINLNLDNPGNLANGITINSFKMTTNIFFKELFKQLIDEQNFKEIELISKKILFEHGQVYSELIESCQATNLKRYFKKNDIFFLIALMEYTSNRNNLKEMIYKLSNNLFPLFNSLGITDELIRIGFTLSISTSNSIQGIFQSDDLLIKLMITYFKVEGKEYLKKIFKDLMDEILLNNVSFLITSNLESNEEKRIKNFQNLKYYLNVFGNKLYSSQNILPIRIKNIFHMIHKLLTHKYTVEWIPIVSNIFFSYFIGLALNSPFQYGLVDKPLTDWQANQNFSILYESITHMTQNLLYENSNPLLYQLNDIITNVNRKRNMFLRIIVQQQNIQPQSNLEKNFFSVMPNQEELILQLIKKISIHISKFLKKPIDISNGEMAILNLVNQYNELTNRFSSIRNLNNQLSQLHNNYPSIFSLENN</sequence>
<feature type="region of interest" description="Disordered" evidence="2">
    <location>
        <begin position="442"/>
        <end position="469"/>
    </location>
</feature>
<dbReference type="InterPro" id="IPR008936">
    <property type="entry name" value="Rho_GTPase_activation_prot"/>
</dbReference>
<dbReference type="InterPro" id="IPR001936">
    <property type="entry name" value="RasGAP_dom"/>
</dbReference>
<feature type="region of interest" description="Disordered" evidence="2">
    <location>
        <begin position="355"/>
        <end position="374"/>
    </location>
</feature>
<dbReference type="PROSITE" id="PS50018">
    <property type="entry name" value="RAS_GTPASE_ACTIV_2"/>
    <property type="match status" value="1"/>
</dbReference>
<dbReference type="CDD" id="cd04519">
    <property type="entry name" value="RasGAP"/>
    <property type="match status" value="1"/>
</dbReference>
<feature type="region of interest" description="Disordered" evidence="2">
    <location>
        <begin position="213"/>
        <end position="269"/>
    </location>
</feature>
<feature type="region of interest" description="Disordered" evidence="2">
    <location>
        <begin position="562"/>
        <end position="586"/>
    </location>
</feature>